<keyword evidence="2" id="KW-1185">Reference proteome</keyword>
<proteinExistence type="predicted"/>
<protein>
    <submittedName>
        <fullName evidence="1">Uncharacterized protein</fullName>
    </submittedName>
</protein>
<organism evidence="1 2">
    <name type="scientific">Mucilaginibacter pineti</name>
    <dbReference type="NCBI Taxonomy" id="1391627"/>
    <lineage>
        <taxon>Bacteria</taxon>
        <taxon>Pseudomonadati</taxon>
        <taxon>Bacteroidota</taxon>
        <taxon>Sphingobacteriia</taxon>
        <taxon>Sphingobacteriales</taxon>
        <taxon>Sphingobacteriaceae</taxon>
        <taxon>Mucilaginibacter</taxon>
    </lineage>
</organism>
<dbReference type="RefSeq" id="WP_317039804.1">
    <property type="nucleotide sequence ID" value="NZ_FNAI01000026.1"/>
</dbReference>
<dbReference type="STRING" id="1391627.SAMN05216464_12634"/>
<reference evidence="1 2" key="1">
    <citation type="submission" date="2016-10" db="EMBL/GenBank/DDBJ databases">
        <authorList>
            <person name="de Groot N.N."/>
        </authorList>
    </citation>
    <scope>NUCLEOTIDE SEQUENCE [LARGE SCALE GENOMIC DNA]</scope>
    <source>
        <strain evidence="1 2">47C3B</strain>
    </source>
</reference>
<dbReference type="AlphaFoldDB" id="A0A1G7NEP1"/>
<name>A0A1G7NEP1_9SPHI</name>
<dbReference type="EMBL" id="FNAI01000026">
    <property type="protein sequence ID" value="SDF72377.1"/>
    <property type="molecule type" value="Genomic_DNA"/>
</dbReference>
<gene>
    <name evidence="1" type="ORF">SAMN05216464_12634</name>
</gene>
<sequence>YAFLAFAALLCQQRGGQFCHGIGCNICPELPALDLDDTKWEGLEGGYKGTKYNASGALKKLELANGKVEISFIYKELWDELHHQGDIGLASYYAVPHLVRIAQEKKYLDYNVLGLVSVIEIQRHKDNPPLPKALYPAYNDAITNLGKLAVLAINQPWNLDLASSALTAIALAKGQIKLANAIQNMDSEGVIDEFLESY</sequence>
<evidence type="ECO:0000313" key="2">
    <source>
        <dbReference type="Proteomes" id="UP000199072"/>
    </source>
</evidence>
<accession>A0A1G7NEP1</accession>
<evidence type="ECO:0000313" key="1">
    <source>
        <dbReference type="EMBL" id="SDF72377.1"/>
    </source>
</evidence>
<dbReference type="Proteomes" id="UP000199072">
    <property type="component" value="Unassembled WGS sequence"/>
</dbReference>
<feature type="non-terminal residue" evidence="1">
    <location>
        <position position="1"/>
    </location>
</feature>